<evidence type="ECO:0000313" key="2">
    <source>
        <dbReference type="Proteomes" id="UP000257039"/>
    </source>
</evidence>
<dbReference type="Proteomes" id="UP000257039">
    <property type="component" value="Unassembled WGS sequence"/>
</dbReference>
<name>A0A4P9VVL4_9GAMM</name>
<comment type="caution">
    <text evidence="1">The sequence shown here is derived from an EMBL/GenBank/DDBJ whole genome shotgun (WGS) entry which is preliminary data.</text>
</comment>
<dbReference type="AlphaFoldDB" id="A0A4P9VVL4"/>
<reference evidence="1 2" key="1">
    <citation type="submission" date="2017-04" db="EMBL/GenBank/DDBJ databases">
        <title>Draft genome sequence of Zooshikella ganghwensis VG4 isolated from Red Sea sediments.</title>
        <authorList>
            <person name="Rehman Z."/>
            <person name="Alam I."/>
            <person name="Kamau A."/>
            <person name="Bajic V."/>
            <person name="Leiknes T."/>
        </authorList>
    </citation>
    <scope>NUCLEOTIDE SEQUENCE [LARGE SCALE GENOMIC DNA]</scope>
    <source>
        <strain evidence="1 2">VG4</strain>
    </source>
</reference>
<gene>
    <name evidence="1" type="ORF">B9G39_22160</name>
</gene>
<sequence length="64" mass="7375">MLVVKKEPHPNYKAFNKRNIYLNLQHKPAVMTSFSGKETQAFSKINIPCFKGESFPAENSFNKK</sequence>
<keyword evidence="2" id="KW-1185">Reference proteome</keyword>
<organism evidence="1 2">
    <name type="scientific">Zooshikella ganghwensis</name>
    <dbReference type="NCBI Taxonomy" id="202772"/>
    <lineage>
        <taxon>Bacteria</taxon>
        <taxon>Pseudomonadati</taxon>
        <taxon>Pseudomonadota</taxon>
        <taxon>Gammaproteobacteria</taxon>
        <taxon>Oceanospirillales</taxon>
        <taxon>Zooshikellaceae</taxon>
        <taxon>Zooshikella</taxon>
    </lineage>
</organism>
<dbReference type="RefSeq" id="WP_094788814.1">
    <property type="nucleotide sequence ID" value="NZ_NDXW01000001.1"/>
</dbReference>
<protein>
    <submittedName>
        <fullName evidence="1">Uncharacterized protein</fullName>
    </submittedName>
</protein>
<evidence type="ECO:0000313" key="1">
    <source>
        <dbReference type="EMBL" id="RDH45940.1"/>
    </source>
</evidence>
<proteinExistence type="predicted"/>
<accession>A0A4P9VVL4</accession>
<dbReference type="EMBL" id="NDXW01000001">
    <property type="protein sequence ID" value="RDH45940.1"/>
    <property type="molecule type" value="Genomic_DNA"/>
</dbReference>